<dbReference type="InterPro" id="IPR004007">
    <property type="entry name" value="DhaL_dom"/>
</dbReference>
<keyword evidence="1" id="KW-0808">Transferase</keyword>
<dbReference type="eggNOG" id="COG2376">
    <property type="taxonomic scope" value="Bacteria"/>
</dbReference>
<keyword evidence="2" id="KW-0547">Nucleotide-binding</keyword>
<dbReference type="Gene3D" id="3.40.50.10440">
    <property type="entry name" value="Dihydroxyacetone kinase, domain 1"/>
    <property type="match status" value="1"/>
</dbReference>
<keyword evidence="3 7" id="KW-0418">Kinase</keyword>
<dbReference type="RefSeq" id="WP_006973963.1">
    <property type="nucleotide sequence ID" value="NZ_ABCS01000056.1"/>
</dbReference>
<gene>
    <name evidence="7" type="ORF">PPSIR1_24624</name>
</gene>
<feature type="domain" description="DhaK" evidence="6">
    <location>
        <begin position="11"/>
        <end position="328"/>
    </location>
</feature>
<dbReference type="InterPro" id="IPR004006">
    <property type="entry name" value="DhaK_dom"/>
</dbReference>
<reference evidence="7 8" key="1">
    <citation type="submission" date="2007-06" db="EMBL/GenBank/DDBJ databases">
        <authorList>
            <person name="Shimkets L."/>
            <person name="Ferriera S."/>
            <person name="Johnson J."/>
            <person name="Kravitz S."/>
            <person name="Beeson K."/>
            <person name="Sutton G."/>
            <person name="Rogers Y.-H."/>
            <person name="Friedman R."/>
            <person name="Frazier M."/>
            <person name="Venter J.C."/>
        </authorList>
    </citation>
    <scope>NUCLEOTIDE SEQUENCE [LARGE SCALE GENOMIC DNA]</scope>
    <source>
        <strain evidence="7 8">SIR-1</strain>
    </source>
</reference>
<organism evidence="7 8">
    <name type="scientific">Plesiocystis pacifica SIR-1</name>
    <dbReference type="NCBI Taxonomy" id="391625"/>
    <lineage>
        <taxon>Bacteria</taxon>
        <taxon>Pseudomonadati</taxon>
        <taxon>Myxococcota</taxon>
        <taxon>Polyangia</taxon>
        <taxon>Nannocystales</taxon>
        <taxon>Nannocystaceae</taxon>
        <taxon>Plesiocystis</taxon>
    </lineage>
</organism>
<dbReference type="FunFam" id="3.40.50.10440:FF:000001">
    <property type="entry name" value="Dihydroxyacetone kinase, DhaK subunit"/>
    <property type="match status" value="1"/>
</dbReference>
<dbReference type="Proteomes" id="UP000005801">
    <property type="component" value="Unassembled WGS sequence"/>
</dbReference>
<keyword evidence="8" id="KW-1185">Reference proteome</keyword>
<name>A6GB72_9BACT</name>
<evidence type="ECO:0000313" key="8">
    <source>
        <dbReference type="Proteomes" id="UP000005801"/>
    </source>
</evidence>
<sequence>MSEAVKRFINGADSIVTEALDGLVCLGHDRVRLDGFPHVKVVRRASLDPAKVALVSGGGAGHEPAHAGLVGAGMLSAAVSGEIFASPSVEAVHAGILASTGPAGCLLIIKNYTGDRLNFGLAAERARAAGLRVEAVIVADDVALPDAVSARGVAGTVLVHKIAGHLAERGASLEQVAEQARAVAGELRSIGLSLETCTLPGQPKRARLGPTEAELGLGIHGEPGLEVIAHRSARELVAQMLARLEPTLPADDRPLAALVNNLGAVPPIEMSLLTRELLVSPLGQRVTWVVGPAPLMTSLDMNGLSISLLPLDPERLEALRSPSDAPGWSPIREVVREGRVVAMPAGLGAQSKEQPSSDPQTEATLATILTCLEGLRGELDSLDAKIGDGDTGSTLAKAAAAIRADFESLPFAEPPALLAALGRRLSTVMGGSSGVLASILCTAAGEAMGRGASWVEGLSAGLERVMEYGGARPGDRTFVDALAPALDALRSGADLPAAASAARAGADQTAAMTRARAGRAAYLSAASLEGVADPGAVAVAAAFEALAEATLA</sequence>
<dbReference type="GO" id="GO:0005829">
    <property type="term" value="C:cytosol"/>
    <property type="evidence" value="ECO:0007669"/>
    <property type="project" value="TreeGrafter"/>
</dbReference>
<dbReference type="GO" id="GO:0005524">
    <property type="term" value="F:ATP binding"/>
    <property type="evidence" value="ECO:0007669"/>
    <property type="project" value="UniProtKB-KW"/>
</dbReference>
<accession>A6GB72</accession>
<dbReference type="Gene3D" id="3.30.1180.20">
    <property type="entry name" value="Dihydroxyacetone kinase, domain 2"/>
    <property type="match status" value="1"/>
</dbReference>
<dbReference type="SUPFAM" id="SSF82549">
    <property type="entry name" value="DAK1/DegV-like"/>
    <property type="match status" value="1"/>
</dbReference>
<dbReference type="PROSITE" id="PS51481">
    <property type="entry name" value="DHAK"/>
    <property type="match status" value="1"/>
</dbReference>
<evidence type="ECO:0000259" key="6">
    <source>
        <dbReference type="PROSITE" id="PS51481"/>
    </source>
</evidence>
<protein>
    <submittedName>
        <fullName evidence="7">Dihydroxyacetone kinase</fullName>
    </submittedName>
</protein>
<comment type="caution">
    <text evidence="7">The sequence shown here is derived from an EMBL/GenBank/DDBJ whole genome shotgun (WGS) entry which is preliminary data.</text>
</comment>
<dbReference type="GO" id="GO:0004371">
    <property type="term" value="F:glycerone kinase activity"/>
    <property type="evidence" value="ECO:0007669"/>
    <property type="project" value="InterPro"/>
</dbReference>
<dbReference type="PANTHER" id="PTHR28629:SF4">
    <property type="entry name" value="TRIOKINASE_FMN CYCLASE"/>
    <property type="match status" value="1"/>
</dbReference>
<dbReference type="InterPro" id="IPR050861">
    <property type="entry name" value="Dihydroxyacetone_Kinase"/>
</dbReference>
<evidence type="ECO:0000256" key="1">
    <source>
        <dbReference type="ARBA" id="ARBA00022679"/>
    </source>
</evidence>
<evidence type="ECO:0000256" key="3">
    <source>
        <dbReference type="ARBA" id="ARBA00022777"/>
    </source>
</evidence>
<feature type="domain" description="DhaL" evidence="5">
    <location>
        <begin position="359"/>
        <end position="548"/>
    </location>
</feature>
<evidence type="ECO:0000259" key="5">
    <source>
        <dbReference type="PROSITE" id="PS51480"/>
    </source>
</evidence>
<dbReference type="SMART" id="SM01120">
    <property type="entry name" value="Dak2"/>
    <property type="match status" value="1"/>
</dbReference>
<dbReference type="InterPro" id="IPR036117">
    <property type="entry name" value="DhaL_dom_sf"/>
</dbReference>
<evidence type="ECO:0000256" key="2">
    <source>
        <dbReference type="ARBA" id="ARBA00022741"/>
    </source>
</evidence>
<dbReference type="Pfam" id="PF02733">
    <property type="entry name" value="Dak1"/>
    <property type="match status" value="1"/>
</dbReference>
<dbReference type="AlphaFoldDB" id="A6GB72"/>
<evidence type="ECO:0000313" key="7">
    <source>
        <dbReference type="EMBL" id="EDM76869.1"/>
    </source>
</evidence>
<dbReference type="EMBL" id="ABCS01000056">
    <property type="protein sequence ID" value="EDM76869.1"/>
    <property type="molecule type" value="Genomic_DNA"/>
</dbReference>
<dbReference type="Pfam" id="PF02734">
    <property type="entry name" value="Dak2"/>
    <property type="match status" value="1"/>
</dbReference>
<dbReference type="PANTHER" id="PTHR28629">
    <property type="entry name" value="TRIOKINASE/FMN CYCLASE"/>
    <property type="match status" value="1"/>
</dbReference>
<dbReference type="STRING" id="391625.PPSIR1_24624"/>
<dbReference type="OrthoDB" id="9806345at2"/>
<dbReference type="SUPFAM" id="SSF101473">
    <property type="entry name" value="DhaL-like"/>
    <property type="match status" value="1"/>
</dbReference>
<dbReference type="GO" id="GO:0019563">
    <property type="term" value="P:glycerol catabolic process"/>
    <property type="evidence" value="ECO:0007669"/>
    <property type="project" value="TreeGrafter"/>
</dbReference>
<evidence type="ECO:0000256" key="4">
    <source>
        <dbReference type="ARBA" id="ARBA00022840"/>
    </source>
</evidence>
<dbReference type="PROSITE" id="PS51480">
    <property type="entry name" value="DHAL"/>
    <property type="match status" value="1"/>
</dbReference>
<proteinExistence type="predicted"/>
<keyword evidence="4" id="KW-0067">ATP-binding</keyword>
<dbReference type="Gene3D" id="1.25.40.340">
    <property type="match status" value="1"/>
</dbReference>